<evidence type="ECO:0000313" key="2">
    <source>
        <dbReference type="Proteomes" id="UP000652074"/>
    </source>
</evidence>
<keyword evidence="2" id="KW-1185">Reference proteome</keyword>
<sequence length="72" mass="7496">MALRTLGISAVAAALLTATDGSFVSLHPPGVPQACASAPSCDGTLESHAYAVSHLYAHKTMNEFVGMLLMHR</sequence>
<proteinExistence type="predicted"/>
<comment type="caution">
    <text evidence="1">The sequence shown here is derived from an EMBL/GenBank/DDBJ whole genome shotgun (WGS) entry which is preliminary data.</text>
</comment>
<accession>A0ABX1MM12</accession>
<reference evidence="1 2" key="1">
    <citation type="submission" date="2019-12" db="EMBL/GenBank/DDBJ databases">
        <title>Comparative genomics gives insights into the taxonomy of the Azoarcus-Aromatoleum group and reveals separate origins of nif in the plant-associated Azoarcus and non-plant-associated Aromatoleum sub-groups.</title>
        <authorList>
            <person name="Lafos M."/>
            <person name="Maluk M."/>
            <person name="Batista M."/>
            <person name="Junghare M."/>
            <person name="Carmona M."/>
            <person name="Faoro H."/>
            <person name="Cruz L.M."/>
            <person name="Battistoni F."/>
            <person name="De Souza E."/>
            <person name="Pedrosa F."/>
            <person name="Chen W.-M."/>
            <person name="Poole P.S."/>
            <person name="Dixon R.A."/>
            <person name="James E.K."/>
        </authorList>
    </citation>
    <scope>NUCLEOTIDE SEQUENCE [LARGE SCALE GENOMIC DNA]</scope>
    <source>
        <strain evidence="1 2">ToN1</strain>
    </source>
</reference>
<evidence type="ECO:0000313" key="1">
    <source>
        <dbReference type="EMBL" id="NMF87069.1"/>
    </source>
</evidence>
<protein>
    <submittedName>
        <fullName evidence="1">Uncharacterized protein</fullName>
    </submittedName>
</protein>
<gene>
    <name evidence="1" type="ORF">GPA26_01105</name>
</gene>
<dbReference type="RefSeq" id="WP_169204540.1">
    <property type="nucleotide sequence ID" value="NZ_CP059560.1"/>
</dbReference>
<dbReference type="Proteomes" id="UP000652074">
    <property type="component" value="Unassembled WGS sequence"/>
</dbReference>
<dbReference type="EMBL" id="WTVR01000002">
    <property type="protein sequence ID" value="NMF87069.1"/>
    <property type="molecule type" value="Genomic_DNA"/>
</dbReference>
<name>A0ABX1MM12_9RHOO</name>
<organism evidence="1 2">
    <name type="scientific">Aromatoleum petrolei</name>
    <dbReference type="NCBI Taxonomy" id="76116"/>
    <lineage>
        <taxon>Bacteria</taxon>
        <taxon>Pseudomonadati</taxon>
        <taxon>Pseudomonadota</taxon>
        <taxon>Betaproteobacteria</taxon>
        <taxon>Rhodocyclales</taxon>
        <taxon>Rhodocyclaceae</taxon>
        <taxon>Aromatoleum</taxon>
    </lineage>
</organism>